<evidence type="ECO:0000256" key="1">
    <source>
        <dbReference type="SAM" id="Phobius"/>
    </source>
</evidence>
<evidence type="ECO:0000313" key="3">
    <source>
        <dbReference type="Proteomes" id="UP000198432"/>
    </source>
</evidence>
<keyword evidence="1" id="KW-0812">Transmembrane</keyword>
<gene>
    <name evidence="2" type="ORF">SAMN06296052_105233</name>
</gene>
<dbReference type="Proteomes" id="UP000198432">
    <property type="component" value="Unassembled WGS sequence"/>
</dbReference>
<proteinExistence type="predicted"/>
<name>A0A239E130_9BACT</name>
<accession>A0A239E130</accession>
<feature type="transmembrane region" description="Helical" evidence="1">
    <location>
        <begin position="46"/>
        <end position="69"/>
    </location>
</feature>
<keyword evidence="3" id="KW-1185">Reference proteome</keyword>
<dbReference type="OrthoDB" id="852315at2"/>
<keyword evidence="1" id="KW-0472">Membrane</keyword>
<keyword evidence="1" id="KW-1133">Transmembrane helix</keyword>
<dbReference type="AlphaFoldDB" id="A0A239E130"/>
<evidence type="ECO:0000313" key="2">
    <source>
        <dbReference type="EMBL" id="SNS38396.1"/>
    </source>
</evidence>
<reference evidence="3" key="1">
    <citation type="submission" date="2017-06" db="EMBL/GenBank/DDBJ databases">
        <authorList>
            <person name="Varghese N."/>
            <person name="Submissions S."/>
        </authorList>
    </citation>
    <scope>NUCLEOTIDE SEQUENCE [LARGE SCALE GENOMIC DNA]</scope>
    <source>
        <strain evidence="3">NKM1</strain>
    </source>
</reference>
<feature type="transmembrane region" description="Helical" evidence="1">
    <location>
        <begin position="18"/>
        <end position="34"/>
    </location>
</feature>
<dbReference type="RefSeq" id="WP_089318647.1">
    <property type="nucleotide sequence ID" value="NZ_FZOQ01000005.1"/>
</dbReference>
<organism evidence="2 3">
    <name type="scientific">Pontibacter ummariensis</name>
    <dbReference type="NCBI Taxonomy" id="1610492"/>
    <lineage>
        <taxon>Bacteria</taxon>
        <taxon>Pseudomonadati</taxon>
        <taxon>Bacteroidota</taxon>
        <taxon>Cytophagia</taxon>
        <taxon>Cytophagales</taxon>
        <taxon>Hymenobacteraceae</taxon>
        <taxon>Pontibacter</taxon>
    </lineage>
</organism>
<sequence>MYVNLFPRKQLRATKKSVLVLGLFLGVGGAYAVLRELLWQTAFRPYWAMASVLIVLIGLLCLAVATDFIRLKDAYFSMTPERVSYRLAVWGREHFLLWKDVQALQVTKHWVSFILHNGEIKKLRLGLIQNPEIAHHVSRSIHLAALEKGLPVNDVLPSAPEPSLQV</sequence>
<protein>
    <submittedName>
        <fullName evidence="2">Uncharacterized protein</fullName>
    </submittedName>
</protein>
<dbReference type="EMBL" id="FZOQ01000005">
    <property type="protein sequence ID" value="SNS38396.1"/>
    <property type="molecule type" value="Genomic_DNA"/>
</dbReference>